<dbReference type="EMBL" id="PGOL01001992">
    <property type="protein sequence ID" value="PKI51789.1"/>
    <property type="molecule type" value="Genomic_DNA"/>
</dbReference>
<evidence type="ECO:0000313" key="2">
    <source>
        <dbReference type="Proteomes" id="UP000233551"/>
    </source>
</evidence>
<gene>
    <name evidence="1" type="ORF">CRG98_027837</name>
</gene>
<accession>A0A2I0J6B9</accession>
<protein>
    <submittedName>
        <fullName evidence="1">Uncharacterized protein</fullName>
    </submittedName>
</protein>
<organism evidence="1 2">
    <name type="scientific">Punica granatum</name>
    <name type="common">Pomegranate</name>
    <dbReference type="NCBI Taxonomy" id="22663"/>
    <lineage>
        <taxon>Eukaryota</taxon>
        <taxon>Viridiplantae</taxon>
        <taxon>Streptophyta</taxon>
        <taxon>Embryophyta</taxon>
        <taxon>Tracheophyta</taxon>
        <taxon>Spermatophyta</taxon>
        <taxon>Magnoliopsida</taxon>
        <taxon>eudicotyledons</taxon>
        <taxon>Gunneridae</taxon>
        <taxon>Pentapetalae</taxon>
        <taxon>rosids</taxon>
        <taxon>malvids</taxon>
        <taxon>Myrtales</taxon>
        <taxon>Lythraceae</taxon>
        <taxon>Punica</taxon>
    </lineage>
</organism>
<keyword evidence="2" id="KW-1185">Reference proteome</keyword>
<evidence type="ECO:0000313" key="1">
    <source>
        <dbReference type="EMBL" id="PKI51789.1"/>
    </source>
</evidence>
<dbReference type="AlphaFoldDB" id="A0A2I0J6B9"/>
<sequence length="121" mass="13754">MEGLYRPRGRWVRWLKMSPTAPPFVRTPMCSRRGPHARYRIVRLGSVHLLRGRVTNTREKESLLTCLRLEGRGPGSCLGQGVNDTPSFAKALVTRNWKVRTRGFTLRACLYPARPFGTLAC</sequence>
<dbReference type="Proteomes" id="UP000233551">
    <property type="component" value="Unassembled WGS sequence"/>
</dbReference>
<name>A0A2I0J6B9_PUNGR</name>
<reference evidence="1 2" key="1">
    <citation type="submission" date="2017-11" db="EMBL/GenBank/DDBJ databases">
        <title>De-novo sequencing of pomegranate (Punica granatum L.) genome.</title>
        <authorList>
            <person name="Akparov Z."/>
            <person name="Amiraslanov A."/>
            <person name="Hajiyeva S."/>
            <person name="Abbasov M."/>
            <person name="Kaur K."/>
            <person name="Hamwieh A."/>
            <person name="Solovyev V."/>
            <person name="Salamov A."/>
            <person name="Braich B."/>
            <person name="Kosarev P."/>
            <person name="Mahmoud A."/>
            <person name="Hajiyev E."/>
            <person name="Babayeva S."/>
            <person name="Izzatullayeva V."/>
            <person name="Mammadov A."/>
            <person name="Mammadov A."/>
            <person name="Sharifova S."/>
            <person name="Ojaghi J."/>
            <person name="Eynullazada K."/>
            <person name="Bayramov B."/>
            <person name="Abdulazimova A."/>
            <person name="Shahmuradov I."/>
        </authorList>
    </citation>
    <scope>NUCLEOTIDE SEQUENCE [LARGE SCALE GENOMIC DNA]</scope>
    <source>
        <strain evidence="2">cv. AG2017</strain>
        <tissue evidence="1">Leaf</tissue>
    </source>
</reference>
<comment type="caution">
    <text evidence="1">The sequence shown here is derived from an EMBL/GenBank/DDBJ whole genome shotgun (WGS) entry which is preliminary data.</text>
</comment>
<proteinExistence type="predicted"/>